<dbReference type="Gene3D" id="1.10.3860.10">
    <property type="entry name" value="Sodium:dicarboxylate symporter"/>
    <property type="match status" value="1"/>
</dbReference>
<dbReference type="KEGG" id="sng:SNE_A10310"/>
<dbReference type="HOGENOM" id="CLU_381677_0_0_0"/>
<dbReference type="GO" id="GO:0005886">
    <property type="term" value="C:plasma membrane"/>
    <property type="evidence" value="ECO:0007669"/>
    <property type="project" value="UniProtKB-SubCell"/>
</dbReference>
<name>F8L806_SIMNZ</name>
<accession>F8L806</accession>
<keyword evidence="2" id="KW-0813">Transport</keyword>
<evidence type="ECO:0000256" key="6">
    <source>
        <dbReference type="ARBA" id="ARBA00023136"/>
    </source>
</evidence>
<dbReference type="SUPFAM" id="SSF118215">
    <property type="entry name" value="Proton glutamate symport protein"/>
    <property type="match status" value="1"/>
</dbReference>
<dbReference type="Pfam" id="PF00497">
    <property type="entry name" value="SBP_bac_3"/>
    <property type="match status" value="1"/>
</dbReference>
<feature type="transmembrane region" description="Helical" evidence="7">
    <location>
        <begin position="132"/>
        <end position="150"/>
    </location>
</feature>
<organism evidence="9 10">
    <name type="scientific">Simkania negevensis (strain ATCC VR-1471 / DSM 27360 / Z)</name>
    <dbReference type="NCBI Taxonomy" id="331113"/>
    <lineage>
        <taxon>Bacteria</taxon>
        <taxon>Pseudomonadati</taxon>
        <taxon>Chlamydiota</taxon>
        <taxon>Chlamydiia</taxon>
        <taxon>Parachlamydiales</taxon>
        <taxon>Simkaniaceae</taxon>
        <taxon>Simkania</taxon>
    </lineage>
</organism>
<keyword evidence="4 7" id="KW-0812">Transmembrane</keyword>
<keyword evidence="5 7" id="KW-1133">Transmembrane helix</keyword>
<reference evidence="9 10" key="2">
    <citation type="journal article" date="2011" name="Mol. Biol. Evol.">
        <title>Unity in variety--the pan-genome of the Chlamydiae.</title>
        <authorList>
            <person name="Collingro A."/>
            <person name="Tischler P."/>
            <person name="Weinmaier T."/>
            <person name="Penz T."/>
            <person name="Heinz E."/>
            <person name="Brunham R.C."/>
            <person name="Read T.D."/>
            <person name="Bavoil P.M."/>
            <person name="Sachse K."/>
            <person name="Kahane S."/>
            <person name="Friedman M.G."/>
            <person name="Rattei T."/>
            <person name="Myers G.S."/>
            <person name="Horn M."/>
        </authorList>
    </citation>
    <scope>NUCLEOTIDE SEQUENCE [LARGE SCALE GENOMIC DNA]</scope>
    <source>
        <strain evidence="10">ATCC VR-1471 / Z</strain>
    </source>
</reference>
<keyword evidence="3" id="KW-1003">Cell membrane</keyword>
<dbReference type="RefSeq" id="WP_013943375.1">
    <property type="nucleotide sequence ID" value="NC_015713.1"/>
</dbReference>
<evidence type="ECO:0000256" key="3">
    <source>
        <dbReference type="ARBA" id="ARBA00022475"/>
    </source>
</evidence>
<feature type="transmembrane region" description="Helical" evidence="7">
    <location>
        <begin position="244"/>
        <end position="263"/>
    </location>
</feature>
<dbReference type="PANTHER" id="PTHR42865">
    <property type="entry name" value="PROTON/GLUTAMATE-ASPARTATE SYMPORTER"/>
    <property type="match status" value="1"/>
</dbReference>
<dbReference type="Gene3D" id="3.40.190.10">
    <property type="entry name" value="Periplasmic binding protein-like II"/>
    <property type="match status" value="2"/>
</dbReference>
<keyword evidence="10" id="KW-1185">Reference proteome</keyword>
<evidence type="ECO:0000313" key="10">
    <source>
        <dbReference type="Proteomes" id="UP000000496"/>
    </source>
</evidence>
<feature type="transmembrane region" description="Helical" evidence="7">
    <location>
        <begin position="34"/>
        <end position="54"/>
    </location>
</feature>
<dbReference type="eggNOG" id="COG1301">
    <property type="taxonomic scope" value="Bacteria"/>
</dbReference>
<feature type="transmembrane region" description="Helical" evidence="7">
    <location>
        <begin position="284"/>
        <end position="310"/>
    </location>
</feature>
<feature type="transmembrane region" description="Helical" evidence="7">
    <location>
        <begin position="74"/>
        <end position="95"/>
    </location>
</feature>
<dbReference type="eggNOG" id="COG0834">
    <property type="taxonomic scope" value="Bacteria"/>
</dbReference>
<evidence type="ECO:0000256" key="5">
    <source>
        <dbReference type="ARBA" id="ARBA00022989"/>
    </source>
</evidence>
<protein>
    <recommendedName>
        <fullName evidence="8">Solute-binding protein family 3/N-terminal domain-containing protein</fullName>
    </recommendedName>
</protein>
<keyword evidence="6 7" id="KW-0472">Membrane</keyword>
<dbReference type="SMART" id="SM00062">
    <property type="entry name" value="PBPb"/>
    <property type="match status" value="1"/>
</dbReference>
<feature type="transmembrane region" description="Helical" evidence="7">
    <location>
        <begin position="201"/>
        <end position="224"/>
    </location>
</feature>
<sequence>MPRISLPLQIVIAICVGTILGIVLGPICSIFEPIGTAFIMFIQMVILLYIPSSIIHGLGSTSPAVARQLFRKGWVFLFFMWALIFLAIFLLNNIFPKMEIIFDASKTHSKFEESFLSYLVPKNPIYDLANNIIPAIAIFAIIMGVALMHLTHKEPLISFLERINNTIEKVLKGITAISPFGVAAIFANVTGNLYFKDVIHFGFYIFPLIILVCIFTFWALPALLKACTPLKYREIISEFRSTCLLAFVIGSPSIAIPFLNQCIKRLSNKYEIKDKELHNTSQMIVPLTYTFTQVGNLLILFFIMFLSYYYGLRMDWLDQALVSLLTIPMSFGGPELAVNSVSFLIEKLGFPDTALILFDKTSIITQNFQVLLSVASMTTFAIILLLGYYNRLTFKIAHFFKHFFPIVFILIFSILVSQRIIFRYQKPESIGDSLKMAAVLPNFRPAKVYKYGEKLPDIKYRTTIDDPMTRIFTTNQLFIGYHPHLPPFSYFNKNGELVGYDIAFAYQLAHDLNVTPVFIPFYYSHLGEMLENNIIDIAASPVLLSAAGRRGMNFPQFYFQQRNVFIVLRQRKNEFINLKSLQDNPNLIIGNLGYFELISEQYFPFAKNVEIIDSWHISHALDEGIIDAMYWELALAQEYCKRNPEYIVIDYGNAIGDTYLAFPVKFNAFAFIFYLNSWINLAHDQGFDKQMYEYWMLGHPPVLKRTRWNILDLIRNKEQ</sequence>
<dbReference type="InterPro" id="IPR001991">
    <property type="entry name" value="Na-dicarboxylate_symporter"/>
</dbReference>
<feature type="transmembrane region" description="Helical" evidence="7">
    <location>
        <begin position="6"/>
        <end position="27"/>
    </location>
</feature>
<feature type="domain" description="Solute-binding protein family 3/N-terminal" evidence="8">
    <location>
        <begin position="476"/>
        <end position="699"/>
    </location>
</feature>
<evidence type="ECO:0000256" key="2">
    <source>
        <dbReference type="ARBA" id="ARBA00022448"/>
    </source>
</evidence>
<reference key="1">
    <citation type="journal article" date="2011" name="Mol. Biol. Evol.">
        <title>Unity in variety -- the pan-genome of the Chlamydiae.</title>
        <authorList>
            <person name="Collingro A."/>
            <person name="Tischler P."/>
            <person name="Weinmaier T."/>
            <person name="Penz T."/>
            <person name="Heinz E."/>
            <person name="Brunham R.C."/>
            <person name="Read T.D."/>
            <person name="Bavoil P.M."/>
            <person name="Sachse K."/>
            <person name="Kahane S."/>
            <person name="Friedman M.G."/>
            <person name="Rattei T."/>
            <person name="Myers G.S.A."/>
            <person name="Horn M."/>
        </authorList>
    </citation>
    <scope>NUCLEOTIDE SEQUENCE</scope>
    <source>
        <strain>Z</strain>
    </source>
</reference>
<dbReference type="Proteomes" id="UP000000496">
    <property type="component" value="Chromosome gsn.131"/>
</dbReference>
<feature type="transmembrane region" description="Helical" evidence="7">
    <location>
        <begin position="396"/>
        <end position="416"/>
    </location>
</feature>
<evidence type="ECO:0000259" key="8">
    <source>
        <dbReference type="SMART" id="SM00062"/>
    </source>
</evidence>
<evidence type="ECO:0000256" key="1">
    <source>
        <dbReference type="ARBA" id="ARBA00004651"/>
    </source>
</evidence>
<dbReference type="AlphaFoldDB" id="F8L806"/>
<evidence type="ECO:0000313" key="9">
    <source>
        <dbReference type="EMBL" id="CCB88908.1"/>
    </source>
</evidence>
<dbReference type="STRING" id="331113.SNE_A10310"/>
<dbReference type="Pfam" id="PF00375">
    <property type="entry name" value="SDF"/>
    <property type="match status" value="1"/>
</dbReference>
<feature type="transmembrane region" description="Helical" evidence="7">
    <location>
        <begin position="370"/>
        <end position="390"/>
    </location>
</feature>
<feature type="transmembrane region" description="Helical" evidence="7">
    <location>
        <begin position="170"/>
        <end position="189"/>
    </location>
</feature>
<evidence type="ECO:0000256" key="7">
    <source>
        <dbReference type="SAM" id="Phobius"/>
    </source>
</evidence>
<dbReference type="SUPFAM" id="SSF53850">
    <property type="entry name" value="Periplasmic binding protein-like II"/>
    <property type="match status" value="1"/>
</dbReference>
<proteinExistence type="predicted"/>
<dbReference type="OrthoDB" id="9791339at2"/>
<dbReference type="InterPro" id="IPR036458">
    <property type="entry name" value="Na:dicarbo_symporter_sf"/>
</dbReference>
<dbReference type="EMBL" id="FR872582">
    <property type="protein sequence ID" value="CCB88908.1"/>
    <property type="molecule type" value="Genomic_DNA"/>
</dbReference>
<dbReference type="PANTHER" id="PTHR42865:SF7">
    <property type="entry name" value="PROTON_GLUTAMATE-ASPARTATE SYMPORTER"/>
    <property type="match status" value="1"/>
</dbReference>
<dbReference type="InterPro" id="IPR001638">
    <property type="entry name" value="Solute-binding_3/MltF_N"/>
</dbReference>
<gene>
    <name evidence="9" type="ordered locus">SNE_A10310</name>
</gene>
<comment type="subcellular location">
    <subcellularLocation>
        <location evidence="1">Cell membrane</location>
        <topology evidence="1">Multi-pass membrane protein</topology>
    </subcellularLocation>
</comment>
<dbReference type="GO" id="GO:0015293">
    <property type="term" value="F:symporter activity"/>
    <property type="evidence" value="ECO:0007669"/>
    <property type="project" value="UniProtKB-KW"/>
</dbReference>
<evidence type="ECO:0000256" key="4">
    <source>
        <dbReference type="ARBA" id="ARBA00022692"/>
    </source>
</evidence>